<feature type="transmembrane region" description="Helical" evidence="5">
    <location>
        <begin position="34"/>
        <end position="52"/>
    </location>
</feature>
<evidence type="ECO:0000256" key="1">
    <source>
        <dbReference type="ARBA" id="ARBA00004141"/>
    </source>
</evidence>
<dbReference type="GO" id="GO:0016020">
    <property type="term" value="C:membrane"/>
    <property type="evidence" value="ECO:0007669"/>
    <property type="project" value="UniProtKB-SubCell"/>
</dbReference>
<keyword evidence="4 5" id="KW-0472">Membrane</keyword>
<organism evidence="7 8">
    <name type="scientific">Salinimonas iocasae</name>
    <dbReference type="NCBI Taxonomy" id="2572577"/>
    <lineage>
        <taxon>Bacteria</taxon>
        <taxon>Pseudomonadati</taxon>
        <taxon>Pseudomonadota</taxon>
        <taxon>Gammaproteobacteria</taxon>
        <taxon>Alteromonadales</taxon>
        <taxon>Alteromonadaceae</taxon>
        <taxon>Alteromonas/Salinimonas group</taxon>
        <taxon>Salinimonas</taxon>
    </lineage>
</organism>
<reference evidence="7 8" key="1">
    <citation type="submission" date="2019-04" db="EMBL/GenBank/DDBJ databases">
        <title>Salinimonas iocasae sp. nov., a halophilic bacterium isolated from the outer tube casing of tubeworms in Okinawa Trough.</title>
        <authorList>
            <person name="Zhang H."/>
            <person name="Wang H."/>
            <person name="Li C."/>
        </authorList>
    </citation>
    <scope>NUCLEOTIDE SEQUENCE [LARGE SCALE GENOMIC DNA]</scope>
    <source>
        <strain evidence="7 8">KX18D6</strain>
    </source>
</reference>
<evidence type="ECO:0000313" key="8">
    <source>
        <dbReference type="Proteomes" id="UP000304912"/>
    </source>
</evidence>
<sequence>MSNHLWGLLHHPDREWRTINDEHETVSHLYMHHVLWMALIPVVSSFIGTTQFGWSLGGETDTIQVSFETGLLIGACFYLLILLAVAAVGSIIHWLARKFPSRPSRHECIVFAGYIATPMFLSGLFAVYPIIWVCALACIAGICYTAYLLYQGTPNFLGISNKEGFILSSTMMAIGVLLLEVLLMAVVLLWSMGSEHSIVWKFLH</sequence>
<dbReference type="KEGG" id="salk:FBQ74_04940"/>
<dbReference type="EMBL" id="CP039852">
    <property type="protein sequence ID" value="QCZ92869.1"/>
    <property type="molecule type" value="Genomic_DNA"/>
</dbReference>
<feature type="domain" description="Yip1" evidence="6">
    <location>
        <begin position="6"/>
        <end position="180"/>
    </location>
</feature>
<keyword evidence="2 5" id="KW-0812">Transmembrane</keyword>
<evidence type="ECO:0000256" key="4">
    <source>
        <dbReference type="ARBA" id="ARBA00023136"/>
    </source>
</evidence>
<evidence type="ECO:0000256" key="5">
    <source>
        <dbReference type="SAM" id="Phobius"/>
    </source>
</evidence>
<evidence type="ECO:0000256" key="3">
    <source>
        <dbReference type="ARBA" id="ARBA00022989"/>
    </source>
</evidence>
<dbReference type="Pfam" id="PF04893">
    <property type="entry name" value="Yip1"/>
    <property type="match status" value="1"/>
</dbReference>
<dbReference type="RefSeq" id="WP_139755618.1">
    <property type="nucleotide sequence ID" value="NZ_CP039852.1"/>
</dbReference>
<comment type="subcellular location">
    <subcellularLocation>
        <location evidence="1">Membrane</location>
        <topology evidence="1">Multi-pass membrane protein</topology>
    </subcellularLocation>
</comment>
<gene>
    <name evidence="7" type="ORF">FBQ74_04940</name>
</gene>
<dbReference type="Proteomes" id="UP000304912">
    <property type="component" value="Chromosome"/>
</dbReference>
<keyword evidence="3 5" id="KW-1133">Transmembrane helix</keyword>
<accession>A0A5B7YE18</accession>
<feature type="transmembrane region" description="Helical" evidence="5">
    <location>
        <begin position="171"/>
        <end position="192"/>
    </location>
</feature>
<evidence type="ECO:0000259" key="6">
    <source>
        <dbReference type="Pfam" id="PF04893"/>
    </source>
</evidence>
<evidence type="ECO:0000256" key="2">
    <source>
        <dbReference type="ARBA" id="ARBA00022692"/>
    </source>
</evidence>
<feature type="transmembrane region" description="Helical" evidence="5">
    <location>
        <begin position="72"/>
        <end position="96"/>
    </location>
</feature>
<dbReference type="InterPro" id="IPR006977">
    <property type="entry name" value="Yip1_dom"/>
</dbReference>
<evidence type="ECO:0000313" key="7">
    <source>
        <dbReference type="EMBL" id="QCZ92869.1"/>
    </source>
</evidence>
<feature type="transmembrane region" description="Helical" evidence="5">
    <location>
        <begin position="130"/>
        <end position="150"/>
    </location>
</feature>
<name>A0A5B7YE18_9ALTE</name>
<keyword evidence="8" id="KW-1185">Reference proteome</keyword>
<protein>
    <submittedName>
        <fullName evidence="7">YIP1 family protein</fullName>
    </submittedName>
</protein>
<proteinExistence type="predicted"/>
<dbReference type="AlphaFoldDB" id="A0A5B7YE18"/>
<dbReference type="OrthoDB" id="9808452at2"/>